<comment type="caution">
    <text evidence="15">The sequence shown here is derived from an EMBL/GenBank/DDBJ whole genome shotgun (WGS) entry which is preliminary data.</text>
</comment>
<dbReference type="Gene3D" id="3.40.50.1700">
    <property type="entry name" value="Glycoside hydrolase family 3 C-terminal domain"/>
    <property type="match status" value="2"/>
</dbReference>
<dbReference type="InterPro" id="IPR013783">
    <property type="entry name" value="Ig-like_fold"/>
</dbReference>
<evidence type="ECO:0000256" key="13">
    <source>
        <dbReference type="ARBA" id="ARBA00041809"/>
    </source>
</evidence>
<evidence type="ECO:0000256" key="11">
    <source>
        <dbReference type="ARBA" id="ARBA00041279"/>
    </source>
</evidence>
<dbReference type="InterPro" id="IPR036962">
    <property type="entry name" value="Glyco_hydro_3_N_sf"/>
</dbReference>
<dbReference type="RefSeq" id="XP_031871819.1">
    <property type="nucleotide sequence ID" value="XM_032012126.1"/>
</dbReference>
<dbReference type="PROSITE" id="PS51820">
    <property type="entry name" value="PA14"/>
    <property type="match status" value="1"/>
</dbReference>
<dbReference type="Gene3D" id="2.60.40.10">
    <property type="entry name" value="Immunoglobulins"/>
    <property type="match status" value="1"/>
</dbReference>
<comment type="pathway">
    <text evidence="2">Glycan metabolism; cellulose degradation.</text>
</comment>
<evidence type="ECO:0000256" key="2">
    <source>
        <dbReference type="ARBA" id="ARBA00004987"/>
    </source>
</evidence>
<dbReference type="InterPro" id="IPR037524">
    <property type="entry name" value="PA14/GLEYA"/>
</dbReference>
<dbReference type="GO" id="GO:0008422">
    <property type="term" value="F:beta-glucosidase activity"/>
    <property type="evidence" value="ECO:0007669"/>
    <property type="project" value="UniProtKB-EC"/>
</dbReference>
<dbReference type="OrthoDB" id="47059at2759"/>
<gene>
    <name evidence="15" type="ORF">BP5553_03503</name>
</gene>
<dbReference type="InterPro" id="IPR011658">
    <property type="entry name" value="PA14_dom"/>
</dbReference>
<evidence type="ECO:0000313" key="15">
    <source>
        <dbReference type="EMBL" id="RDL39163.1"/>
    </source>
</evidence>
<dbReference type="EC" id="3.2.1.21" evidence="4"/>
<organism evidence="15 16">
    <name type="scientific">Venustampulla echinocandica</name>
    <dbReference type="NCBI Taxonomy" id="2656787"/>
    <lineage>
        <taxon>Eukaryota</taxon>
        <taxon>Fungi</taxon>
        <taxon>Dikarya</taxon>
        <taxon>Ascomycota</taxon>
        <taxon>Pezizomycotina</taxon>
        <taxon>Leotiomycetes</taxon>
        <taxon>Helotiales</taxon>
        <taxon>Pleuroascaceae</taxon>
        <taxon>Venustampulla</taxon>
    </lineage>
</organism>
<evidence type="ECO:0000256" key="9">
    <source>
        <dbReference type="ARBA" id="ARBA00023326"/>
    </source>
</evidence>
<dbReference type="InterPro" id="IPR001764">
    <property type="entry name" value="Glyco_hydro_3_N"/>
</dbReference>
<dbReference type="SUPFAM" id="SSF51445">
    <property type="entry name" value="(Trans)glycosidases"/>
    <property type="match status" value="1"/>
</dbReference>
<dbReference type="SUPFAM" id="SSF52279">
    <property type="entry name" value="Beta-D-glucan exohydrolase, C-terminal domain"/>
    <property type="match status" value="1"/>
</dbReference>
<dbReference type="Pfam" id="PF00933">
    <property type="entry name" value="Glyco_hydro_3"/>
    <property type="match status" value="1"/>
</dbReference>
<dbReference type="Gene3D" id="3.20.20.300">
    <property type="entry name" value="Glycoside hydrolase, family 3, N-terminal domain"/>
    <property type="match status" value="2"/>
</dbReference>
<evidence type="ECO:0000256" key="12">
    <source>
        <dbReference type="ARBA" id="ARBA00041603"/>
    </source>
</evidence>
<dbReference type="PANTHER" id="PTHR42715">
    <property type="entry name" value="BETA-GLUCOSIDASE"/>
    <property type="match status" value="1"/>
</dbReference>
<comment type="similarity">
    <text evidence="3">Belongs to the glycosyl hydrolase 3 family.</text>
</comment>
<evidence type="ECO:0000256" key="10">
    <source>
        <dbReference type="ARBA" id="ARBA00039569"/>
    </source>
</evidence>
<evidence type="ECO:0000256" key="1">
    <source>
        <dbReference type="ARBA" id="ARBA00000448"/>
    </source>
</evidence>
<dbReference type="STRING" id="2656787.A0A370TUF1"/>
<accession>A0A370TUF1</accession>
<keyword evidence="6" id="KW-0325">Glycoprotein</keyword>
<dbReference type="PRINTS" id="PR00133">
    <property type="entry name" value="GLHYDRLASE3"/>
</dbReference>
<dbReference type="SMART" id="SM00758">
    <property type="entry name" value="PA14"/>
    <property type="match status" value="1"/>
</dbReference>
<dbReference type="InterPro" id="IPR026891">
    <property type="entry name" value="Fn3-like"/>
</dbReference>
<dbReference type="InterPro" id="IPR017853">
    <property type="entry name" value="GH"/>
</dbReference>
<reference evidence="15 16" key="1">
    <citation type="journal article" date="2018" name="IMA Fungus">
        <title>IMA Genome-F 9: Draft genome sequence of Annulohypoxylon stygium, Aspergillus mulundensis, Berkeleyomyces basicola (syn. Thielaviopsis basicola), Ceratocystis smalleyi, two Cercospora beticola strains, Coleophoma cylindrospora, Fusarium fracticaudum, Phialophora cf. hyalina, and Morchella septimelata.</title>
        <authorList>
            <person name="Wingfield B.D."/>
            <person name="Bills G.F."/>
            <person name="Dong Y."/>
            <person name="Huang W."/>
            <person name="Nel W.J."/>
            <person name="Swalarsk-Parry B.S."/>
            <person name="Vaghefi N."/>
            <person name="Wilken P.M."/>
            <person name="An Z."/>
            <person name="de Beer Z.W."/>
            <person name="De Vos L."/>
            <person name="Chen L."/>
            <person name="Duong T.A."/>
            <person name="Gao Y."/>
            <person name="Hammerbacher A."/>
            <person name="Kikkert J.R."/>
            <person name="Li Y."/>
            <person name="Li H."/>
            <person name="Li K."/>
            <person name="Li Q."/>
            <person name="Liu X."/>
            <person name="Ma X."/>
            <person name="Naidoo K."/>
            <person name="Pethybridge S.J."/>
            <person name="Sun J."/>
            <person name="Steenkamp E.T."/>
            <person name="van der Nest M.A."/>
            <person name="van Wyk S."/>
            <person name="Wingfield M.J."/>
            <person name="Xiong C."/>
            <person name="Yue Q."/>
            <person name="Zhang X."/>
        </authorList>
    </citation>
    <scope>NUCLEOTIDE SEQUENCE [LARGE SCALE GENOMIC DNA]</scope>
    <source>
        <strain evidence="15 16">BP 5553</strain>
    </source>
</reference>
<sequence length="783" mass="84861">MTTTLDVEDVLSKLTPAEKVSLLAGADWWHTVPVKRLNIPAIRVSDGPNGVRGTKFFNGTKAACFPCGTALGATWDVSLLHKAGVAMGEESKAKGSHVILGPTINMQRSPLGGRGFESLSEDPVLAGLGAAALVNGIQETGVVATIKHFVCNDQEDERNATNAIITDRALREVYALPFQWGTYSTSGAVNAGLDLEMPGTTKWRGGALLQAVGVGKVHPHVLDERVRNILKLINRVAGAKIPEYAEEKAADTPETAALLRKIGGESIVLMKNEDNILPLSKDKKTLIIGPNAKVATYHGGGSAALAAYYAVTPFDGISAQLTSPPDFTVGCYAHKELPLIGTILKTSKGETGVTFRAYNDPPTVKDREVADEIVLTKTELLMMDYKCSKLKNDLWWADIEGYLTAEEDGDFELGLGVYGAAKLYVDDKLVIDNETKQTKGTMFFSCGTVEEKGVVAVKKGQKYHIKVEFISSPASKLDQGSNVLFGNGALRIGGTKVIDADEEISNAAAMAKEADQVIICAGLNSDWESEGTDRQSMDLPGSMDAMISAVAAANPSTVVVMQSGTPVTMPWISSIKSLIHAWYGGNETGNAIADVLFGDVNPSAKLPLTFPKRIQDNPAFLSYRTERGRTLYSEDVYVGYRWYEALDNPALFPFGHGLSYTTFELSDLKVEKTEKDVKINVKVTNTGDRAGAEVVQVYVAQKSPSIKRPTELKGFQKVWLEKGESKTAEVFVETKYAASFWDEVRDAWIMEKDEYQVLVGTSSGNPKLRGSFEVEKTSWWNGL</sequence>
<keyword evidence="7" id="KW-0119">Carbohydrate metabolism</keyword>
<proteinExistence type="inferred from homology"/>
<evidence type="ECO:0000256" key="8">
    <source>
        <dbReference type="ARBA" id="ARBA00023295"/>
    </source>
</evidence>
<dbReference type="Proteomes" id="UP000254866">
    <property type="component" value="Unassembled WGS sequence"/>
</dbReference>
<evidence type="ECO:0000313" key="16">
    <source>
        <dbReference type="Proteomes" id="UP000254866"/>
    </source>
</evidence>
<keyword evidence="5" id="KW-0378">Hydrolase</keyword>
<dbReference type="GO" id="GO:0009251">
    <property type="term" value="P:glucan catabolic process"/>
    <property type="evidence" value="ECO:0007669"/>
    <property type="project" value="TreeGrafter"/>
</dbReference>
<dbReference type="Pfam" id="PF14310">
    <property type="entry name" value="Fn3-like"/>
    <property type="match status" value="1"/>
</dbReference>
<protein>
    <recommendedName>
        <fullName evidence="10">Probable beta-glucosidase I</fullName>
        <ecNumber evidence="4">3.2.1.21</ecNumber>
    </recommendedName>
    <alternativeName>
        <fullName evidence="11">Beta-D-glucoside glucohydrolase I</fullName>
    </alternativeName>
    <alternativeName>
        <fullName evidence="12">Cellobiase I</fullName>
    </alternativeName>
    <alternativeName>
        <fullName evidence="13">Gentiobiase I</fullName>
    </alternativeName>
</protein>
<name>A0A370TUF1_9HELO</name>
<evidence type="ECO:0000256" key="7">
    <source>
        <dbReference type="ARBA" id="ARBA00023277"/>
    </source>
</evidence>
<evidence type="ECO:0000259" key="14">
    <source>
        <dbReference type="PROSITE" id="PS51820"/>
    </source>
</evidence>
<dbReference type="AlphaFoldDB" id="A0A370TUF1"/>
<dbReference type="Pfam" id="PF01915">
    <property type="entry name" value="Glyco_hydro_3_C"/>
    <property type="match status" value="1"/>
</dbReference>
<dbReference type="PANTHER" id="PTHR42715:SF27">
    <property type="entry name" value="BETA-GLUCOSIDASE-RELATED"/>
    <property type="match status" value="1"/>
</dbReference>
<dbReference type="InterPro" id="IPR036881">
    <property type="entry name" value="Glyco_hydro_3_C_sf"/>
</dbReference>
<keyword evidence="8" id="KW-0326">Glycosidase</keyword>
<evidence type="ECO:0000256" key="4">
    <source>
        <dbReference type="ARBA" id="ARBA00012744"/>
    </source>
</evidence>
<evidence type="ECO:0000256" key="6">
    <source>
        <dbReference type="ARBA" id="ARBA00023180"/>
    </source>
</evidence>
<evidence type="ECO:0000256" key="5">
    <source>
        <dbReference type="ARBA" id="ARBA00022801"/>
    </source>
</evidence>
<dbReference type="InterPro" id="IPR002772">
    <property type="entry name" value="Glyco_hydro_3_C"/>
</dbReference>
<dbReference type="GeneID" id="43596352"/>
<keyword evidence="16" id="KW-1185">Reference proteome</keyword>
<dbReference type="EMBL" id="NPIC01000002">
    <property type="protein sequence ID" value="RDL39163.1"/>
    <property type="molecule type" value="Genomic_DNA"/>
</dbReference>
<keyword evidence="9" id="KW-0624">Polysaccharide degradation</keyword>
<dbReference type="InterPro" id="IPR050288">
    <property type="entry name" value="Cellulose_deg_GH3"/>
</dbReference>
<dbReference type="Pfam" id="PF07691">
    <property type="entry name" value="PA14"/>
    <property type="match status" value="1"/>
</dbReference>
<dbReference type="FunFam" id="2.60.40.10:FF:000495">
    <property type="entry name" value="Periplasmic beta-glucosidase"/>
    <property type="match status" value="1"/>
</dbReference>
<comment type="catalytic activity">
    <reaction evidence="1">
        <text>Hydrolysis of terminal, non-reducing beta-D-glucosyl residues with release of beta-D-glucose.</text>
        <dbReference type="EC" id="3.2.1.21"/>
    </reaction>
</comment>
<evidence type="ECO:0000256" key="3">
    <source>
        <dbReference type="ARBA" id="ARBA00005336"/>
    </source>
</evidence>
<dbReference type="SMART" id="SM01217">
    <property type="entry name" value="Fn3_like"/>
    <property type="match status" value="1"/>
</dbReference>
<feature type="domain" description="PA14" evidence="14">
    <location>
        <begin position="348"/>
        <end position="508"/>
    </location>
</feature>